<feature type="compositionally biased region" description="Polar residues" evidence="7">
    <location>
        <begin position="125"/>
        <end position="134"/>
    </location>
</feature>
<feature type="domain" description="Trichome birefringence-like C-terminal" evidence="8">
    <location>
        <begin position="218"/>
        <end position="399"/>
    </location>
</feature>
<dbReference type="PANTHER" id="PTHR32285:SF38">
    <property type="entry name" value="OS01G0614300 PROTEIN"/>
    <property type="match status" value="1"/>
</dbReference>
<evidence type="ECO:0000313" key="10">
    <source>
        <dbReference type="EMBL" id="OMO90407.1"/>
    </source>
</evidence>
<dbReference type="Gramene" id="OMO90407">
    <property type="protein sequence ID" value="OMO90407"/>
    <property type="gene ID" value="CCACVL1_07370"/>
</dbReference>
<organism evidence="10 11">
    <name type="scientific">Corchorus capsularis</name>
    <name type="common">Jute</name>
    <dbReference type="NCBI Taxonomy" id="210143"/>
    <lineage>
        <taxon>Eukaryota</taxon>
        <taxon>Viridiplantae</taxon>
        <taxon>Streptophyta</taxon>
        <taxon>Embryophyta</taxon>
        <taxon>Tracheophyta</taxon>
        <taxon>Spermatophyta</taxon>
        <taxon>Magnoliopsida</taxon>
        <taxon>eudicotyledons</taxon>
        <taxon>Gunneridae</taxon>
        <taxon>Pentapetalae</taxon>
        <taxon>rosids</taxon>
        <taxon>malvids</taxon>
        <taxon>Malvales</taxon>
        <taxon>Malvaceae</taxon>
        <taxon>Grewioideae</taxon>
        <taxon>Apeibeae</taxon>
        <taxon>Corchorus</taxon>
    </lineage>
</organism>
<keyword evidence="4" id="KW-0735">Signal-anchor</keyword>
<dbReference type="InterPro" id="IPR026057">
    <property type="entry name" value="TBL_C"/>
</dbReference>
<protein>
    <recommendedName>
        <fullName evidence="12">Trichome birefringence-like N-terminal domain-containing protein</fullName>
    </recommendedName>
</protein>
<sequence length="736" mass="85257">MSFFSTIIERWWLLTVSGFLLFLLVFISNSRNGYKVSVFQNLILPKTTNSADQSPIPSNYYIVNKEPEKFSNQIPNLELQPCSIPLNFTPIAGLQNSKPAIPSLPSSDLEISRPSNFPAAKIKPETTTPSSRQNHLPGLKNSKPSRISNRDKPLPRTTEKKMGRCNMFEGKWVYDPGASPLYDSTMCPFLSSRANCQGNGRQDKEYEKWRWEANECKIPRFDAKDLLERLRGKRVVLIGDSINYGQWESLACLLYSAIPDKSHVDLRNRVFISKSYNLIVESRWAQFLVDVIVNETNGKKILNLESISSTAWEWKGADILVFNTGHWWMGQRWDWILYKQKLYTDMKLEKGFKLAMQTWARWIEQNVDTTKTTVFFRGLSPVHSGRQRCYRAKQPIKPDEPFKLKFIESLIKGFTLVLVFSMINNNRSSSGSNISVFRNLYLTLPETVSSDQSLTLECNIFEGKWVYDPGASPLYDSAMCPFLSRRAICQANGRPDKEYEKWRWEANECKIPRFDAKDMLERLRVEFRSAQFLVDFIVNETSTGKNILNLDSISPAASQWKGADIMMFNTGRWWLTRRKWDWFLYKKKLYADMQLEIAFKLGMKIWARWIEKNVDSTKTTVFFRSLSPAHSGIDKCDTAMQPIKPDRPFNLHLDESLIKGVVERTIKGMRTPVKYLDITKLTEYRNDAHFSFYWVKNETRPNPDCTHWCLPGVPDTWNQLLYATMVLDNSNSISDS</sequence>
<evidence type="ECO:0008006" key="12">
    <source>
        <dbReference type="Google" id="ProtNLM"/>
    </source>
</evidence>
<evidence type="ECO:0000259" key="9">
    <source>
        <dbReference type="Pfam" id="PF14416"/>
    </source>
</evidence>
<feature type="compositionally biased region" description="Basic and acidic residues" evidence="7">
    <location>
        <begin position="148"/>
        <end position="160"/>
    </location>
</feature>
<comment type="subcellular location">
    <subcellularLocation>
        <location evidence="1">Membrane</location>
        <topology evidence="1">Single-pass membrane protein</topology>
    </subcellularLocation>
</comment>
<feature type="region of interest" description="Disordered" evidence="7">
    <location>
        <begin position="118"/>
        <end position="160"/>
    </location>
</feature>
<dbReference type="PANTHER" id="PTHR32285">
    <property type="entry name" value="PROTEIN TRICHOME BIREFRINGENCE-LIKE 9-RELATED"/>
    <property type="match status" value="1"/>
</dbReference>
<evidence type="ECO:0000313" key="11">
    <source>
        <dbReference type="Proteomes" id="UP000188268"/>
    </source>
</evidence>
<feature type="domain" description="Trichome birefringence-like C-terminal" evidence="8">
    <location>
        <begin position="523"/>
        <end position="723"/>
    </location>
</feature>
<dbReference type="Proteomes" id="UP000188268">
    <property type="component" value="Unassembled WGS sequence"/>
</dbReference>
<evidence type="ECO:0000256" key="7">
    <source>
        <dbReference type="SAM" id="MobiDB-lite"/>
    </source>
</evidence>
<reference evidence="10 11" key="1">
    <citation type="submission" date="2013-09" db="EMBL/GenBank/DDBJ databases">
        <title>Corchorus capsularis genome sequencing.</title>
        <authorList>
            <person name="Alam M."/>
            <person name="Haque M.S."/>
            <person name="Islam M.S."/>
            <person name="Emdad E.M."/>
            <person name="Islam M.M."/>
            <person name="Ahmed B."/>
            <person name="Halim A."/>
            <person name="Hossen Q.M.M."/>
            <person name="Hossain M.Z."/>
            <person name="Ahmed R."/>
            <person name="Khan M.M."/>
            <person name="Islam R."/>
            <person name="Rashid M.M."/>
            <person name="Khan S.A."/>
            <person name="Rahman M.S."/>
            <person name="Alam M."/>
        </authorList>
    </citation>
    <scope>NUCLEOTIDE SEQUENCE [LARGE SCALE GENOMIC DNA]</scope>
    <source>
        <strain evidence="11">cv. CVL-1</strain>
        <tissue evidence="10">Whole seedling</tissue>
    </source>
</reference>
<accession>A0A1R3J6H0</accession>
<proteinExistence type="inferred from homology"/>
<feature type="domain" description="Trichome birefringence-like N-terminal" evidence="9">
    <location>
        <begin position="457"/>
        <end position="510"/>
    </location>
</feature>
<name>A0A1R3J6H0_COCAP</name>
<evidence type="ECO:0000259" key="8">
    <source>
        <dbReference type="Pfam" id="PF13839"/>
    </source>
</evidence>
<dbReference type="OrthoDB" id="737117at2759"/>
<dbReference type="GO" id="GO:0016413">
    <property type="term" value="F:O-acetyltransferase activity"/>
    <property type="evidence" value="ECO:0007669"/>
    <property type="project" value="InterPro"/>
</dbReference>
<dbReference type="GO" id="GO:0005794">
    <property type="term" value="C:Golgi apparatus"/>
    <property type="evidence" value="ECO:0007669"/>
    <property type="project" value="TreeGrafter"/>
</dbReference>
<gene>
    <name evidence="10" type="ORF">CCACVL1_07370</name>
</gene>
<dbReference type="InterPro" id="IPR025846">
    <property type="entry name" value="TBL_N"/>
</dbReference>
<evidence type="ECO:0000256" key="2">
    <source>
        <dbReference type="ARBA" id="ARBA00007727"/>
    </source>
</evidence>
<dbReference type="OMA" id="ANECKIP"/>
<keyword evidence="3" id="KW-0812">Transmembrane</keyword>
<dbReference type="Pfam" id="PF14416">
    <property type="entry name" value="PMR5N"/>
    <property type="match status" value="2"/>
</dbReference>
<dbReference type="AlphaFoldDB" id="A0A1R3J6H0"/>
<comment type="similarity">
    <text evidence="2">Belongs to the PC-esterase family. TBL subfamily.</text>
</comment>
<keyword evidence="11" id="KW-1185">Reference proteome</keyword>
<evidence type="ECO:0000256" key="3">
    <source>
        <dbReference type="ARBA" id="ARBA00022692"/>
    </source>
</evidence>
<feature type="domain" description="Trichome birefringence-like N-terminal" evidence="9">
    <location>
        <begin position="164"/>
        <end position="217"/>
    </location>
</feature>
<evidence type="ECO:0000256" key="4">
    <source>
        <dbReference type="ARBA" id="ARBA00022968"/>
    </source>
</evidence>
<evidence type="ECO:0000256" key="6">
    <source>
        <dbReference type="ARBA" id="ARBA00023136"/>
    </source>
</evidence>
<keyword evidence="6" id="KW-0472">Membrane</keyword>
<evidence type="ECO:0000256" key="5">
    <source>
        <dbReference type="ARBA" id="ARBA00022989"/>
    </source>
</evidence>
<dbReference type="GO" id="GO:0016020">
    <property type="term" value="C:membrane"/>
    <property type="evidence" value="ECO:0007669"/>
    <property type="project" value="UniProtKB-SubCell"/>
</dbReference>
<comment type="caution">
    <text evidence="10">The sequence shown here is derived from an EMBL/GenBank/DDBJ whole genome shotgun (WGS) entry which is preliminary data.</text>
</comment>
<evidence type="ECO:0000256" key="1">
    <source>
        <dbReference type="ARBA" id="ARBA00004167"/>
    </source>
</evidence>
<keyword evidence="5" id="KW-1133">Transmembrane helix</keyword>
<dbReference type="Pfam" id="PF13839">
    <property type="entry name" value="PC-Esterase"/>
    <property type="match status" value="2"/>
</dbReference>
<dbReference type="EMBL" id="AWWV01008458">
    <property type="protein sequence ID" value="OMO90407.1"/>
    <property type="molecule type" value="Genomic_DNA"/>
</dbReference>
<dbReference type="InterPro" id="IPR029962">
    <property type="entry name" value="TBL"/>
</dbReference>